<dbReference type="GeneID" id="82441957"/>
<dbReference type="InterPro" id="IPR015517">
    <property type="entry name" value="dCMP_deaminase-rel"/>
</dbReference>
<dbReference type="GO" id="GO:0004132">
    <property type="term" value="F:dCMP deaminase activity"/>
    <property type="evidence" value="ECO:0007669"/>
    <property type="project" value="InterPro"/>
</dbReference>
<keyword evidence="4" id="KW-0378">Hydrolase</keyword>
<dbReference type="InterPro" id="IPR016192">
    <property type="entry name" value="APOBEC/CMP_deaminase_Zn-bd"/>
</dbReference>
<comment type="similarity">
    <text evidence="2">Belongs to the cytidine and deoxycytidylate deaminase family.</text>
</comment>
<gene>
    <name evidence="9" type="ORF">NW209_00950</name>
</gene>
<evidence type="ECO:0000259" key="8">
    <source>
        <dbReference type="PROSITE" id="PS51747"/>
    </source>
</evidence>
<dbReference type="Proteomes" id="UP001204579">
    <property type="component" value="Unassembled WGS sequence"/>
</dbReference>
<accession>A0AAW5N5H1</accession>
<dbReference type="PANTHER" id="PTHR11086">
    <property type="entry name" value="DEOXYCYTIDYLATE DEAMINASE-RELATED"/>
    <property type="match status" value="1"/>
</dbReference>
<dbReference type="PROSITE" id="PS00903">
    <property type="entry name" value="CYT_DCMP_DEAMINASES_1"/>
    <property type="match status" value="1"/>
</dbReference>
<feature type="binding site" evidence="7">
    <location>
        <position position="100"/>
    </location>
    <ligand>
        <name>Zn(2+)</name>
        <dbReference type="ChEBI" id="CHEBI:29105"/>
        <note>catalytic</note>
    </ligand>
</feature>
<dbReference type="GO" id="GO:0008270">
    <property type="term" value="F:zinc ion binding"/>
    <property type="evidence" value="ECO:0007669"/>
    <property type="project" value="InterPro"/>
</dbReference>
<dbReference type="InterPro" id="IPR016193">
    <property type="entry name" value="Cytidine_deaminase-like"/>
</dbReference>
<evidence type="ECO:0000256" key="4">
    <source>
        <dbReference type="ARBA" id="ARBA00022801"/>
    </source>
</evidence>
<dbReference type="AlphaFoldDB" id="A0AAW5N5H1"/>
<dbReference type="PIRSF" id="PIRSF006019">
    <property type="entry name" value="dCMP_deaminase"/>
    <property type="match status" value="1"/>
</dbReference>
<evidence type="ECO:0000256" key="1">
    <source>
        <dbReference type="ARBA" id="ARBA00001947"/>
    </source>
</evidence>
<dbReference type="SUPFAM" id="SSF53927">
    <property type="entry name" value="Cytidine deaminase-like"/>
    <property type="match status" value="1"/>
</dbReference>
<dbReference type="InterPro" id="IPR016473">
    <property type="entry name" value="dCMP_deaminase"/>
</dbReference>
<dbReference type="Pfam" id="PF00383">
    <property type="entry name" value="dCMP_cyt_deam_1"/>
    <property type="match status" value="1"/>
</dbReference>
<feature type="domain" description="CMP/dCMP-type deaminase" evidence="8">
    <location>
        <begin position="10"/>
        <end position="130"/>
    </location>
</feature>
<feature type="binding site" evidence="7">
    <location>
        <position position="103"/>
    </location>
    <ligand>
        <name>Zn(2+)</name>
        <dbReference type="ChEBI" id="CHEBI:29105"/>
        <note>catalytic</note>
    </ligand>
</feature>
<comment type="caution">
    <text evidence="9">The sequence shown here is derived from an EMBL/GenBank/DDBJ whole genome shotgun (WGS) entry which is preliminary data.</text>
</comment>
<dbReference type="PROSITE" id="PS51747">
    <property type="entry name" value="CYT_DCMP_DEAMINASES_2"/>
    <property type="match status" value="1"/>
</dbReference>
<proteinExistence type="inferred from homology"/>
<dbReference type="EMBL" id="JANRHJ010000001">
    <property type="protein sequence ID" value="MCR8872599.1"/>
    <property type="molecule type" value="Genomic_DNA"/>
</dbReference>
<dbReference type="CDD" id="cd01286">
    <property type="entry name" value="deoxycytidylate_deaminase"/>
    <property type="match status" value="1"/>
</dbReference>
<dbReference type="PANTHER" id="PTHR11086:SF18">
    <property type="entry name" value="DEOXYCYTIDYLATE DEAMINASE"/>
    <property type="match status" value="1"/>
</dbReference>
<keyword evidence="5 7" id="KW-0862">Zinc</keyword>
<dbReference type="GO" id="GO:0006220">
    <property type="term" value="P:pyrimidine nucleotide metabolic process"/>
    <property type="evidence" value="ECO:0007669"/>
    <property type="project" value="InterPro"/>
</dbReference>
<dbReference type="GO" id="GO:0005737">
    <property type="term" value="C:cytoplasm"/>
    <property type="evidence" value="ECO:0007669"/>
    <property type="project" value="TreeGrafter"/>
</dbReference>
<evidence type="ECO:0000313" key="10">
    <source>
        <dbReference type="Proteomes" id="UP001204579"/>
    </source>
</evidence>
<dbReference type="InterPro" id="IPR002125">
    <property type="entry name" value="CMP_dCMP_dom"/>
</dbReference>
<evidence type="ECO:0000256" key="5">
    <source>
        <dbReference type="ARBA" id="ARBA00022833"/>
    </source>
</evidence>
<dbReference type="Gene3D" id="3.40.140.10">
    <property type="entry name" value="Cytidine Deaminase, domain 2"/>
    <property type="match status" value="1"/>
</dbReference>
<evidence type="ECO:0000256" key="2">
    <source>
        <dbReference type="ARBA" id="ARBA00006576"/>
    </source>
</evidence>
<reference evidence="9 10" key="1">
    <citation type="submission" date="2022-08" db="EMBL/GenBank/DDBJ databases">
        <authorList>
            <person name="Zeman M."/>
            <person name="Kubasova T."/>
        </authorList>
    </citation>
    <scope>NUCLEOTIDE SEQUENCE [LARGE SCALE GENOMIC DNA]</scope>
    <source>
        <strain evidence="9 10">ET62</strain>
    </source>
</reference>
<feature type="active site" description="Proton donor" evidence="6">
    <location>
        <position position="74"/>
    </location>
</feature>
<feature type="binding site" evidence="7">
    <location>
        <position position="72"/>
    </location>
    <ligand>
        <name>Zn(2+)</name>
        <dbReference type="ChEBI" id="CHEBI:29105"/>
        <note>catalytic</note>
    </ligand>
</feature>
<keyword evidence="10" id="KW-1185">Reference proteome</keyword>
<organism evidence="9 10">
    <name type="scientific">Phocaeicola barnesiae</name>
    <dbReference type="NCBI Taxonomy" id="376804"/>
    <lineage>
        <taxon>Bacteria</taxon>
        <taxon>Pseudomonadati</taxon>
        <taxon>Bacteroidota</taxon>
        <taxon>Bacteroidia</taxon>
        <taxon>Bacteroidales</taxon>
        <taxon>Bacteroidaceae</taxon>
        <taxon>Phocaeicola</taxon>
    </lineage>
</organism>
<keyword evidence="3 7" id="KW-0479">Metal-binding</keyword>
<evidence type="ECO:0000256" key="7">
    <source>
        <dbReference type="PIRSR" id="PIRSR006019-2"/>
    </source>
</evidence>
<evidence type="ECO:0000256" key="3">
    <source>
        <dbReference type="ARBA" id="ARBA00022723"/>
    </source>
</evidence>
<sequence>METQEKKQELLDKRYMRMAEIWAENSYCQRRKVGALIVKNKMIISDGYNGTPSGFKNVCEDENNLTHPYVLHAEANAITKIARSSNSSEGATLYVTASPCIECAKLIIQAGIKRVVYGEKYRLEDGLRLLEKANIETVYINPNEEKSNEK</sequence>
<protein>
    <submittedName>
        <fullName evidence="9">dCMP deaminase family protein</fullName>
    </submittedName>
</protein>
<name>A0AAW5N5H1_9BACT</name>
<evidence type="ECO:0000256" key="6">
    <source>
        <dbReference type="PIRSR" id="PIRSR006019-1"/>
    </source>
</evidence>
<dbReference type="RefSeq" id="WP_022340108.1">
    <property type="nucleotide sequence ID" value="NZ_CALULB010000034.1"/>
</dbReference>
<comment type="cofactor">
    <cofactor evidence="1 7">
        <name>Zn(2+)</name>
        <dbReference type="ChEBI" id="CHEBI:29105"/>
    </cofactor>
</comment>
<evidence type="ECO:0000313" key="9">
    <source>
        <dbReference type="EMBL" id="MCR8872599.1"/>
    </source>
</evidence>
<dbReference type="InterPro" id="IPR035105">
    <property type="entry name" value="Deoxycytidylate_deaminase_dom"/>
</dbReference>